<organism evidence="1">
    <name type="scientific">Arundo donax</name>
    <name type="common">Giant reed</name>
    <name type="synonym">Donax arundinaceus</name>
    <dbReference type="NCBI Taxonomy" id="35708"/>
    <lineage>
        <taxon>Eukaryota</taxon>
        <taxon>Viridiplantae</taxon>
        <taxon>Streptophyta</taxon>
        <taxon>Embryophyta</taxon>
        <taxon>Tracheophyta</taxon>
        <taxon>Spermatophyta</taxon>
        <taxon>Magnoliopsida</taxon>
        <taxon>Liliopsida</taxon>
        <taxon>Poales</taxon>
        <taxon>Poaceae</taxon>
        <taxon>PACMAD clade</taxon>
        <taxon>Arundinoideae</taxon>
        <taxon>Arundineae</taxon>
        <taxon>Arundo</taxon>
    </lineage>
</organism>
<protein>
    <submittedName>
        <fullName evidence="1">Uncharacterized protein</fullName>
    </submittedName>
</protein>
<reference evidence="1" key="2">
    <citation type="journal article" date="2015" name="Data Brief">
        <title>Shoot transcriptome of the giant reed, Arundo donax.</title>
        <authorList>
            <person name="Barrero R.A."/>
            <person name="Guerrero F.D."/>
            <person name="Moolhuijzen P."/>
            <person name="Goolsby J.A."/>
            <person name="Tidwell J."/>
            <person name="Bellgard S.E."/>
            <person name="Bellgard M.I."/>
        </authorList>
    </citation>
    <scope>NUCLEOTIDE SEQUENCE</scope>
    <source>
        <tissue evidence="1">Shoot tissue taken approximately 20 cm above the soil surface</tissue>
    </source>
</reference>
<evidence type="ECO:0000313" key="1">
    <source>
        <dbReference type="EMBL" id="JAE04434.1"/>
    </source>
</evidence>
<reference evidence="1" key="1">
    <citation type="submission" date="2014-09" db="EMBL/GenBank/DDBJ databases">
        <authorList>
            <person name="Magalhaes I.L.F."/>
            <person name="Oliveira U."/>
            <person name="Santos F.R."/>
            <person name="Vidigal T.H.D.A."/>
            <person name="Brescovit A.D."/>
            <person name="Santos A.J."/>
        </authorList>
    </citation>
    <scope>NUCLEOTIDE SEQUENCE</scope>
    <source>
        <tissue evidence="1">Shoot tissue taken approximately 20 cm above the soil surface</tissue>
    </source>
</reference>
<proteinExistence type="predicted"/>
<dbReference type="EMBL" id="GBRH01193462">
    <property type="protein sequence ID" value="JAE04434.1"/>
    <property type="molecule type" value="Transcribed_RNA"/>
</dbReference>
<accession>A0A0A9EZN2</accession>
<name>A0A0A9EZN2_ARUDO</name>
<sequence length="42" mass="4623">MLAYSSANLFKAGTMFAGRYAPEQALFSNLTLAWVMVRHSGN</sequence>
<dbReference type="AlphaFoldDB" id="A0A0A9EZN2"/>